<dbReference type="EMBL" id="JBBUTF010000007">
    <property type="protein sequence ID" value="MEK8026075.1"/>
    <property type="molecule type" value="Genomic_DNA"/>
</dbReference>
<dbReference type="PANTHER" id="PTHR43531:SF11">
    <property type="entry name" value="METHYL-ACCEPTING CHEMOTAXIS PROTEIN 3"/>
    <property type="match status" value="1"/>
</dbReference>
<keyword evidence="3" id="KW-0807">Transducer</keyword>
<evidence type="ECO:0000313" key="7">
    <source>
        <dbReference type="Proteomes" id="UP001368500"/>
    </source>
</evidence>
<protein>
    <submittedName>
        <fullName evidence="6">Methyl-accepting chemotaxis protein</fullName>
    </submittedName>
</protein>
<feature type="compositionally biased region" description="Polar residues" evidence="4">
    <location>
        <begin position="1"/>
        <end position="10"/>
    </location>
</feature>
<evidence type="ECO:0000256" key="3">
    <source>
        <dbReference type="PROSITE-ProRule" id="PRU00284"/>
    </source>
</evidence>
<reference evidence="6 7" key="1">
    <citation type="submission" date="2024-04" db="EMBL/GenBank/DDBJ databases">
        <title>Novel species of the genus Ideonella isolated from streams.</title>
        <authorList>
            <person name="Lu H."/>
        </authorList>
    </citation>
    <scope>NUCLEOTIDE SEQUENCE [LARGE SCALE GENOMIC DNA]</scope>
    <source>
        <strain evidence="6 7">BYS139W</strain>
    </source>
</reference>
<organism evidence="6 7">
    <name type="scientific">Pseudaquabacterium rugosum</name>
    <dbReference type="NCBI Taxonomy" id="2984194"/>
    <lineage>
        <taxon>Bacteria</taxon>
        <taxon>Pseudomonadati</taxon>
        <taxon>Pseudomonadota</taxon>
        <taxon>Betaproteobacteria</taxon>
        <taxon>Burkholderiales</taxon>
        <taxon>Sphaerotilaceae</taxon>
        <taxon>Pseudaquabacterium</taxon>
    </lineage>
</organism>
<dbReference type="PROSITE" id="PS50111">
    <property type="entry name" value="CHEMOTAXIS_TRANSDUC_2"/>
    <property type="match status" value="1"/>
</dbReference>
<comment type="similarity">
    <text evidence="2">Belongs to the methyl-accepting chemotaxis (MCP) protein family.</text>
</comment>
<dbReference type="Pfam" id="PF00015">
    <property type="entry name" value="MCPsignal"/>
    <property type="match status" value="1"/>
</dbReference>
<evidence type="ECO:0000313" key="6">
    <source>
        <dbReference type="EMBL" id="MEK8026075.1"/>
    </source>
</evidence>
<accession>A0ABU9BBG0</accession>
<dbReference type="Gene3D" id="1.10.287.950">
    <property type="entry name" value="Methyl-accepting chemotaxis protein"/>
    <property type="match status" value="1"/>
</dbReference>
<evidence type="ECO:0000256" key="1">
    <source>
        <dbReference type="ARBA" id="ARBA00022500"/>
    </source>
</evidence>
<dbReference type="PANTHER" id="PTHR43531">
    <property type="entry name" value="PROTEIN ICFG"/>
    <property type="match status" value="1"/>
</dbReference>
<feature type="region of interest" description="Disordered" evidence="4">
    <location>
        <begin position="1"/>
        <end position="25"/>
    </location>
</feature>
<feature type="domain" description="Methyl-accepting transducer" evidence="5">
    <location>
        <begin position="188"/>
        <end position="334"/>
    </location>
</feature>
<comment type="caution">
    <text evidence="6">The sequence shown here is derived from an EMBL/GenBank/DDBJ whole genome shotgun (WGS) entry which is preliminary data.</text>
</comment>
<evidence type="ECO:0000256" key="2">
    <source>
        <dbReference type="ARBA" id="ARBA00029447"/>
    </source>
</evidence>
<dbReference type="InterPro" id="IPR051310">
    <property type="entry name" value="MCP_chemotaxis"/>
</dbReference>
<dbReference type="RefSeq" id="WP_341373861.1">
    <property type="nucleotide sequence ID" value="NZ_JBBUTF010000007.1"/>
</dbReference>
<proteinExistence type="inferred from homology"/>
<gene>
    <name evidence="6" type="ORF">AACH11_08885</name>
</gene>
<dbReference type="SMART" id="SM00283">
    <property type="entry name" value="MA"/>
    <property type="match status" value="1"/>
</dbReference>
<keyword evidence="1" id="KW-0145">Chemotaxis</keyword>
<dbReference type="SUPFAM" id="SSF58104">
    <property type="entry name" value="Methyl-accepting chemotaxis protein (MCP) signaling domain"/>
    <property type="match status" value="1"/>
</dbReference>
<dbReference type="InterPro" id="IPR004089">
    <property type="entry name" value="MCPsignal_dom"/>
</dbReference>
<dbReference type="Proteomes" id="UP001368500">
    <property type="component" value="Unassembled WGS sequence"/>
</dbReference>
<evidence type="ECO:0000256" key="4">
    <source>
        <dbReference type="SAM" id="MobiDB-lite"/>
    </source>
</evidence>
<keyword evidence="7" id="KW-1185">Reference proteome</keyword>
<dbReference type="InterPro" id="IPR004090">
    <property type="entry name" value="Chemotax_Me-accpt_rcpt"/>
</dbReference>
<evidence type="ECO:0000259" key="5">
    <source>
        <dbReference type="PROSITE" id="PS50111"/>
    </source>
</evidence>
<name>A0ABU9BBG0_9BURK</name>
<sequence length="400" mass="42704">MSVTASTSAVSPDDAHAPSKDATAPSAGRLRLPWRLWLTVVACGAACAAAQAHGGTTGAAAALAGCLPLVWWLDHRGQRREIATTAAGAEAGALGAGADARLSAQVMPVWCRGIETAQQHADRNSASLLEAFASVSSHLDQALAGGPGDVSLEVGATDELLQRHHPQIEALRASSTEVVALKQRMQLALEATAAQIDAMNLYAREVQNIGRATHLLALNASVEAMRAGSAGEGFAVVAREVRTLAAQSRQAGTQLSRTMATLREQIDATLLDARRNDTDDDEIGRRTDQATRALVLSLVGSLSEVSRNSRQLRLASQEVQGDLEKIMVSLQSHDRLNQMLTSVTDDIGRYVGWLHGSPDELADRPQDWLARLESSYTMEELRSAHHGNKTIEQATTVEFF</sequence>
<dbReference type="PRINTS" id="PR00260">
    <property type="entry name" value="CHEMTRNSDUCR"/>
</dbReference>